<proteinExistence type="predicted"/>
<comment type="caution">
    <text evidence="2">The sequence shown here is derived from an EMBL/GenBank/DDBJ whole genome shotgun (WGS) entry which is preliminary data.</text>
</comment>
<reference evidence="2" key="1">
    <citation type="submission" date="2021-02" db="EMBL/GenBank/DDBJ databases">
        <authorList>
            <person name="Dougan E. K."/>
            <person name="Rhodes N."/>
            <person name="Thang M."/>
            <person name="Chan C."/>
        </authorList>
    </citation>
    <scope>NUCLEOTIDE SEQUENCE</scope>
</reference>
<keyword evidence="3" id="KW-1185">Reference proteome</keyword>
<feature type="compositionally biased region" description="Basic and acidic residues" evidence="1">
    <location>
        <begin position="348"/>
        <end position="361"/>
    </location>
</feature>
<dbReference type="Proteomes" id="UP000604046">
    <property type="component" value="Unassembled WGS sequence"/>
</dbReference>
<sequence>MVRAHSEKAPVETSLLLRVELPAVGFDFLQKFSVKPGAVFSRVQTAIVDTFDELAVRLEGDLLDAGPCNNDLYQVAKLRCEQHLQDWQAKLSQATTANLRAQRARSELARMREAYYREVAGLRQQLVRKQQAEERGDEFVPDIISHFSVSERPSEAEVDELLEEQKKRLEEQHLVQLERLTKENQQLLYKLKTKAMQANLQGDLLAKRMEAPEQLDAATQTVVEKRESKATETVCVSTSTAEVQTLDDVPMTDSAGNRQSKEVQEEVDLEVDDLDCLDCLDLDVTVTSMEIPEANRANSRRKNSKARERSAGSVATNDSEALGKRASQRRRSTSRDLSGLRKAAPRKISVERDSSVSDRESSVGSVGTEVSRQPALLAANRSERGIQTSLDAEVLRAAEEVLDGRHAKPESPVSPRWRQVREAQLRRTKVSSASTQVDPTMLGPVELQEPAEPRELREPLRIRRPWTQGLESPAAAFPAFATEDERLVSLDSDEEEADELPWKFVKSSPQRSTLPELKSPKKAAVTLPSPDDISGPLLFSVSSQGHSAAMVSRSDGARPSQRTISRPKLSQTSTPSPRAKFSTGG</sequence>
<name>A0A812LXQ5_9DINO</name>
<feature type="region of interest" description="Disordered" evidence="1">
    <location>
        <begin position="293"/>
        <end position="370"/>
    </location>
</feature>
<protein>
    <submittedName>
        <fullName evidence="2">Uncharacterized protein</fullName>
    </submittedName>
</protein>
<gene>
    <name evidence="2" type="ORF">SNAT2548_LOCUS11859</name>
</gene>
<feature type="region of interest" description="Disordered" evidence="1">
    <location>
        <begin position="488"/>
        <end position="585"/>
    </location>
</feature>
<organism evidence="2 3">
    <name type="scientific">Symbiodinium natans</name>
    <dbReference type="NCBI Taxonomy" id="878477"/>
    <lineage>
        <taxon>Eukaryota</taxon>
        <taxon>Sar</taxon>
        <taxon>Alveolata</taxon>
        <taxon>Dinophyceae</taxon>
        <taxon>Suessiales</taxon>
        <taxon>Symbiodiniaceae</taxon>
        <taxon>Symbiodinium</taxon>
    </lineage>
</organism>
<evidence type="ECO:0000313" key="2">
    <source>
        <dbReference type="EMBL" id="CAE7247473.1"/>
    </source>
</evidence>
<dbReference type="EMBL" id="CAJNDS010001112">
    <property type="protein sequence ID" value="CAE7247473.1"/>
    <property type="molecule type" value="Genomic_DNA"/>
</dbReference>
<evidence type="ECO:0000313" key="3">
    <source>
        <dbReference type="Proteomes" id="UP000604046"/>
    </source>
</evidence>
<evidence type="ECO:0000256" key="1">
    <source>
        <dbReference type="SAM" id="MobiDB-lite"/>
    </source>
</evidence>
<feature type="compositionally biased region" description="Polar residues" evidence="1">
    <location>
        <begin position="560"/>
        <end position="576"/>
    </location>
</feature>
<accession>A0A812LXQ5</accession>
<dbReference type="AlphaFoldDB" id="A0A812LXQ5"/>
<feature type="region of interest" description="Disordered" evidence="1">
    <location>
        <begin position="246"/>
        <end position="266"/>
    </location>
</feature>
<dbReference type="OrthoDB" id="433968at2759"/>